<evidence type="ECO:0000313" key="2">
    <source>
        <dbReference type="EMBL" id="MDR7378869.1"/>
    </source>
</evidence>
<keyword evidence="1" id="KW-0472">Membrane</keyword>
<evidence type="ECO:0000256" key="1">
    <source>
        <dbReference type="SAM" id="Phobius"/>
    </source>
</evidence>
<keyword evidence="3" id="KW-1185">Reference proteome</keyword>
<organism evidence="2 3">
    <name type="scientific">Rhodoferax ferrireducens</name>
    <dbReference type="NCBI Taxonomy" id="192843"/>
    <lineage>
        <taxon>Bacteria</taxon>
        <taxon>Pseudomonadati</taxon>
        <taxon>Pseudomonadota</taxon>
        <taxon>Betaproteobacteria</taxon>
        <taxon>Burkholderiales</taxon>
        <taxon>Comamonadaceae</taxon>
        <taxon>Rhodoferax</taxon>
    </lineage>
</organism>
<comment type="caution">
    <text evidence="2">The sequence shown here is derived from an EMBL/GenBank/DDBJ whole genome shotgun (WGS) entry which is preliminary data.</text>
</comment>
<accession>A0ABU2CC07</accession>
<reference evidence="2 3" key="1">
    <citation type="submission" date="2023-07" db="EMBL/GenBank/DDBJ databases">
        <title>Sorghum-associated microbial communities from plants grown in Nebraska, USA.</title>
        <authorList>
            <person name="Schachtman D."/>
        </authorList>
    </citation>
    <scope>NUCLEOTIDE SEQUENCE [LARGE SCALE GENOMIC DNA]</scope>
    <source>
        <strain evidence="2 3">BE313</strain>
    </source>
</reference>
<sequence>MTSFIQPSFPTVHPGVARAESVVGAARSLYKNFDSTKGLSTMLLAAVVSALVVVADQLVDTWAEGHLLAAWVAVWAVGFAAIALFAGSARRTAVRVVATLDAWSLRQARARADQRLWATALSDPRIMADLQVAMGRREVAEVAASAEKAPQSNRIAAAMLRTFDAMDAKALNAANYRMSAFR</sequence>
<feature type="transmembrane region" description="Helical" evidence="1">
    <location>
        <begin position="38"/>
        <end position="55"/>
    </location>
</feature>
<dbReference type="Proteomes" id="UP001180487">
    <property type="component" value="Unassembled WGS sequence"/>
</dbReference>
<proteinExistence type="predicted"/>
<dbReference type="EMBL" id="JAVDXT010000003">
    <property type="protein sequence ID" value="MDR7378869.1"/>
    <property type="molecule type" value="Genomic_DNA"/>
</dbReference>
<keyword evidence="1" id="KW-1133">Transmembrane helix</keyword>
<feature type="transmembrane region" description="Helical" evidence="1">
    <location>
        <begin position="67"/>
        <end position="86"/>
    </location>
</feature>
<protein>
    <submittedName>
        <fullName evidence="2">Uncharacterized protein</fullName>
    </submittedName>
</protein>
<evidence type="ECO:0000313" key="3">
    <source>
        <dbReference type="Proteomes" id="UP001180487"/>
    </source>
</evidence>
<keyword evidence="1" id="KW-0812">Transmembrane</keyword>
<name>A0ABU2CC07_9BURK</name>
<gene>
    <name evidence="2" type="ORF">J2X19_003563</name>
</gene>
<dbReference type="RefSeq" id="WP_310375158.1">
    <property type="nucleotide sequence ID" value="NZ_JAVDXT010000003.1"/>
</dbReference>